<dbReference type="Proteomes" id="UP001152797">
    <property type="component" value="Unassembled WGS sequence"/>
</dbReference>
<evidence type="ECO:0000313" key="4">
    <source>
        <dbReference type="Proteomes" id="UP001152797"/>
    </source>
</evidence>
<accession>A0A9P1M2V6</accession>
<organism evidence="1">
    <name type="scientific">Cladocopium goreaui</name>
    <dbReference type="NCBI Taxonomy" id="2562237"/>
    <lineage>
        <taxon>Eukaryota</taxon>
        <taxon>Sar</taxon>
        <taxon>Alveolata</taxon>
        <taxon>Dinophyceae</taxon>
        <taxon>Suessiales</taxon>
        <taxon>Symbiodiniaceae</taxon>
        <taxon>Cladocopium</taxon>
    </lineage>
</organism>
<dbReference type="EMBL" id="CAMXCT020006673">
    <property type="protein sequence ID" value="CAL1171444.1"/>
    <property type="molecule type" value="Genomic_DNA"/>
</dbReference>
<sequence>ELTSSLDHRPKAQALCVFPLGCGRAPVGAAAPAGLPAVASRAWQDRRNVGDDLRSLNGDFGQFLVGHWLDSLGHSIIVAPGERLERAERVENAEVPEVTNGNHEGAFTAVLTPIVDHPNAKDRVLNIKNIGRRWQCGNVSLEFVDERRQRLVWVTSDGRRSIWSKPGTVVERDEEDHPVSFP</sequence>
<feature type="non-terminal residue" evidence="1">
    <location>
        <position position="1"/>
    </location>
</feature>
<dbReference type="EMBL" id="CAMXCT010006673">
    <property type="protein sequence ID" value="CAI4018069.1"/>
    <property type="molecule type" value="Genomic_DNA"/>
</dbReference>
<evidence type="ECO:0000313" key="3">
    <source>
        <dbReference type="EMBL" id="CAL4805381.1"/>
    </source>
</evidence>
<name>A0A9P1M2V6_9DINO</name>
<comment type="caution">
    <text evidence="1">The sequence shown here is derived from an EMBL/GenBank/DDBJ whole genome shotgun (WGS) entry which is preliminary data.</text>
</comment>
<dbReference type="EMBL" id="CAMXCT030006673">
    <property type="protein sequence ID" value="CAL4805381.1"/>
    <property type="molecule type" value="Genomic_DNA"/>
</dbReference>
<proteinExistence type="predicted"/>
<evidence type="ECO:0000313" key="1">
    <source>
        <dbReference type="EMBL" id="CAI4018069.1"/>
    </source>
</evidence>
<keyword evidence="4" id="KW-1185">Reference proteome</keyword>
<reference evidence="2" key="2">
    <citation type="submission" date="2024-04" db="EMBL/GenBank/DDBJ databases">
        <authorList>
            <person name="Chen Y."/>
            <person name="Shah S."/>
            <person name="Dougan E. K."/>
            <person name="Thang M."/>
            <person name="Chan C."/>
        </authorList>
    </citation>
    <scope>NUCLEOTIDE SEQUENCE [LARGE SCALE GENOMIC DNA]</scope>
</reference>
<protein>
    <submittedName>
        <fullName evidence="3">PCIF1 WW domain-containing protein</fullName>
    </submittedName>
</protein>
<gene>
    <name evidence="1" type="ORF">C1SCF055_LOCUS42667</name>
</gene>
<reference evidence="1" key="1">
    <citation type="submission" date="2022-10" db="EMBL/GenBank/DDBJ databases">
        <authorList>
            <person name="Chen Y."/>
            <person name="Dougan E. K."/>
            <person name="Chan C."/>
            <person name="Rhodes N."/>
            <person name="Thang M."/>
        </authorList>
    </citation>
    <scope>NUCLEOTIDE SEQUENCE</scope>
</reference>
<dbReference type="AlphaFoldDB" id="A0A9P1M2V6"/>
<evidence type="ECO:0000313" key="2">
    <source>
        <dbReference type="EMBL" id="CAL1171444.1"/>
    </source>
</evidence>